<gene>
    <name evidence="2" type="ORF">RclHR1_09610009</name>
</gene>
<proteinExistence type="predicted"/>
<sequence>MHTPTNFDQTDHTRTLTRYDGTSPLADVPSRNEIVAEYDNGMTAILQQSISGKQPIHFMPTEVSDDTKYVNGGL</sequence>
<evidence type="ECO:0000313" key="3">
    <source>
        <dbReference type="Proteomes" id="UP000247702"/>
    </source>
</evidence>
<protein>
    <submittedName>
        <fullName evidence="2">Uncharacterized protein</fullName>
    </submittedName>
</protein>
<evidence type="ECO:0000256" key="1">
    <source>
        <dbReference type="SAM" id="MobiDB-lite"/>
    </source>
</evidence>
<accession>A0A2Z6SIW4</accession>
<name>A0A2Z6SIW4_9GLOM</name>
<comment type="caution">
    <text evidence="2">The sequence shown here is derived from an EMBL/GenBank/DDBJ whole genome shotgun (WGS) entry which is preliminary data.</text>
</comment>
<keyword evidence="3" id="KW-1185">Reference proteome</keyword>
<organism evidence="2 3">
    <name type="scientific">Rhizophagus clarus</name>
    <dbReference type="NCBI Taxonomy" id="94130"/>
    <lineage>
        <taxon>Eukaryota</taxon>
        <taxon>Fungi</taxon>
        <taxon>Fungi incertae sedis</taxon>
        <taxon>Mucoromycota</taxon>
        <taxon>Glomeromycotina</taxon>
        <taxon>Glomeromycetes</taxon>
        <taxon>Glomerales</taxon>
        <taxon>Glomeraceae</taxon>
        <taxon>Rhizophagus</taxon>
    </lineage>
</organism>
<reference evidence="2 3" key="1">
    <citation type="submission" date="2017-11" db="EMBL/GenBank/DDBJ databases">
        <title>The genome of Rhizophagus clarus HR1 reveals common genetic basis of auxotrophy among arbuscular mycorrhizal fungi.</title>
        <authorList>
            <person name="Kobayashi Y."/>
        </authorList>
    </citation>
    <scope>NUCLEOTIDE SEQUENCE [LARGE SCALE GENOMIC DNA]</scope>
    <source>
        <strain evidence="2 3">HR1</strain>
    </source>
</reference>
<dbReference type="AlphaFoldDB" id="A0A2Z6SIW4"/>
<feature type="region of interest" description="Disordered" evidence="1">
    <location>
        <begin position="1"/>
        <end position="25"/>
    </location>
</feature>
<dbReference type="Proteomes" id="UP000247702">
    <property type="component" value="Unassembled WGS sequence"/>
</dbReference>
<evidence type="ECO:0000313" key="2">
    <source>
        <dbReference type="EMBL" id="GBC10422.1"/>
    </source>
</evidence>
<dbReference type="EMBL" id="BEXD01004383">
    <property type="protein sequence ID" value="GBC10422.1"/>
    <property type="molecule type" value="Genomic_DNA"/>
</dbReference>